<dbReference type="Proteomes" id="UP000656813">
    <property type="component" value="Unassembled WGS sequence"/>
</dbReference>
<dbReference type="EC" id="3.1.3.15" evidence="3 8"/>
<sequence length="268" mass="30883">MAFDFHTHHDRCGHATGSIRDYIEQAIAKGLQYIGISDHSPYFAAKEDQAKPGIAMAKSEFPHYIAEVLQLKKEYQSKIEVLLGVESDYFEEHEALYRDIYSQYPFDYIIGSVHYANGKSIFDKQRWEGLSKADCLREKELYYASIQRSARSGLFDILGHIDAMKGYYPQFSDIETEAVEQTLKIIADSDVAIEVNTSGKNKDCGGWYPSHDILERACFYNVKITFGSDAHVPNRVGDEWEQVRTELKHLGFKEWAIFKNRQRKFLPL</sequence>
<dbReference type="InterPro" id="IPR016195">
    <property type="entry name" value="Pol/histidinol_Pase-like"/>
</dbReference>
<evidence type="ECO:0000259" key="9">
    <source>
        <dbReference type="SMART" id="SM00481"/>
    </source>
</evidence>
<dbReference type="EMBL" id="BMFV01000043">
    <property type="protein sequence ID" value="GGH87833.1"/>
    <property type="molecule type" value="Genomic_DNA"/>
</dbReference>
<evidence type="ECO:0000313" key="10">
    <source>
        <dbReference type="EMBL" id="GGH87833.1"/>
    </source>
</evidence>
<comment type="similarity">
    <text evidence="2 8">Belongs to the PHP hydrolase family. HisK subfamily.</text>
</comment>
<dbReference type="InterPro" id="IPR004013">
    <property type="entry name" value="PHP_dom"/>
</dbReference>
<dbReference type="NCBIfam" id="TIGR01856">
    <property type="entry name" value="hisJ_fam"/>
    <property type="match status" value="1"/>
</dbReference>
<dbReference type="InterPro" id="IPR003141">
    <property type="entry name" value="Pol/His_phosphatase_N"/>
</dbReference>
<dbReference type="Gene3D" id="3.20.20.140">
    <property type="entry name" value="Metal-dependent hydrolases"/>
    <property type="match status" value="1"/>
</dbReference>
<keyword evidence="5 8" id="KW-0378">Hydrolase</keyword>
<evidence type="ECO:0000256" key="7">
    <source>
        <dbReference type="ARBA" id="ARBA00049158"/>
    </source>
</evidence>
<proteinExistence type="inferred from homology"/>
<dbReference type="RefSeq" id="WP_188499030.1">
    <property type="nucleotide sequence ID" value="NZ_BMFV01000043.1"/>
</dbReference>
<dbReference type="NCBIfam" id="NF005596">
    <property type="entry name" value="PRK07328.1"/>
    <property type="match status" value="1"/>
</dbReference>
<reference evidence="10" key="2">
    <citation type="submission" date="2020-09" db="EMBL/GenBank/DDBJ databases">
        <authorList>
            <person name="Sun Q."/>
            <person name="Zhou Y."/>
        </authorList>
    </citation>
    <scope>NUCLEOTIDE SEQUENCE</scope>
    <source>
        <strain evidence="10">CGMCC 1.12777</strain>
    </source>
</reference>
<dbReference type="PANTHER" id="PTHR21039:SF0">
    <property type="entry name" value="HISTIDINOL-PHOSPHATASE"/>
    <property type="match status" value="1"/>
</dbReference>
<name>A0A8J3ENV1_9BACL</name>
<reference evidence="10" key="1">
    <citation type="journal article" date="2014" name="Int. J. Syst. Evol. Microbiol.">
        <title>Complete genome sequence of Corynebacterium casei LMG S-19264T (=DSM 44701T), isolated from a smear-ripened cheese.</title>
        <authorList>
            <consortium name="US DOE Joint Genome Institute (JGI-PGF)"/>
            <person name="Walter F."/>
            <person name="Albersmeier A."/>
            <person name="Kalinowski J."/>
            <person name="Ruckert C."/>
        </authorList>
    </citation>
    <scope>NUCLEOTIDE SEQUENCE</scope>
    <source>
        <strain evidence="10">CGMCC 1.12777</strain>
    </source>
</reference>
<dbReference type="GO" id="GO:0000105">
    <property type="term" value="P:L-histidine biosynthetic process"/>
    <property type="evidence" value="ECO:0007669"/>
    <property type="project" value="UniProtKB-UniRule"/>
</dbReference>
<accession>A0A8J3ENV1</accession>
<gene>
    <name evidence="10" type="ORF">GCM10007096_38760</name>
</gene>
<feature type="domain" description="Polymerase/histidinol phosphatase N-terminal" evidence="9">
    <location>
        <begin position="3"/>
        <end position="91"/>
    </location>
</feature>
<evidence type="ECO:0000256" key="3">
    <source>
        <dbReference type="ARBA" id="ARBA00013085"/>
    </source>
</evidence>
<organism evidence="10 11">
    <name type="scientific">Pullulanibacillus pueri</name>
    <dbReference type="NCBI Taxonomy" id="1437324"/>
    <lineage>
        <taxon>Bacteria</taxon>
        <taxon>Bacillati</taxon>
        <taxon>Bacillota</taxon>
        <taxon>Bacilli</taxon>
        <taxon>Bacillales</taxon>
        <taxon>Sporolactobacillaceae</taxon>
        <taxon>Pullulanibacillus</taxon>
    </lineage>
</organism>
<dbReference type="CDD" id="cd12110">
    <property type="entry name" value="PHP_HisPPase_Hisj_like"/>
    <property type="match status" value="1"/>
</dbReference>
<protein>
    <recommendedName>
        <fullName evidence="3 8">Histidinol-phosphatase</fullName>
        <shortName evidence="8">HolPase</shortName>
        <ecNumber evidence="3 8">3.1.3.15</ecNumber>
    </recommendedName>
</protein>
<dbReference type="SMART" id="SM00481">
    <property type="entry name" value="POLIIIAc"/>
    <property type="match status" value="1"/>
</dbReference>
<comment type="pathway">
    <text evidence="1 8">Amino-acid biosynthesis; L-histidine biosynthesis; L-histidine from 5-phospho-alpha-D-ribose 1-diphosphate: step 8/9.</text>
</comment>
<comment type="caution">
    <text evidence="10">The sequence shown here is derived from an EMBL/GenBank/DDBJ whole genome shotgun (WGS) entry which is preliminary data.</text>
</comment>
<dbReference type="SUPFAM" id="SSF89550">
    <property type="entry name" value="PHP domain-like"/>
    <property type="match status" value="1"/>
</dbReference>
<dbReference type="InterPro" id="IPR010140">
    <property type="entry name" value="Histidinol_P_phosphatase_HisJ"/>
</dbReference>
<evidence type="ECO:0000256" key="1">
    <source>
        <dbReference type="ARBA" id="ARBA00004970"/>
    </source>
</evidence>
<evidence type="ECO:0000256" key="6">
    <source>
        <dbReference type="ARBA" id="ARBA00023102"/>
    </source>
</evidence>
<evidence type="ECO:0000256" key="4">
    <source>
        <dbReference type="ARBA" id="ARBA00022605"/>
    </source>
</evidence>
<dbReference type="GO" id="GO:0004401">
    <property type="term" value="F:histidinol-phosphatase activity"/>
    <property type="evidence" value="ECO:0007669"/>
    <property type="project" value="UniProtKB-UniRule"/>
</dbReference>
<dbReference type="Pfam" id="PF02811">
    <property type="entry name" value="PHP"/>
    <property type="match status" value="1"/>
</dbReference>
<keyword evidence="4 8" id="KW-0028">Amino-acid biosynthesis</keyword>
<keyword evidence="11" id="KW-1185">Reference proteome</keyword>
<dbReference type="PANTHER" id="PTHR21039">
    <property type="entry name" value="HISTIDINOL PHOSPHATASE-RELATED"/>
    <property type="match status" value="1"/>
</dbReference>
<evidence type="ECO:0000256" key="5">
    <source>
        <dbReference type="ARBA" id="ARBA00022801"/>
    </source>
</evidence>
<dbReference type="AlphaFoldDB" id="A0A8J3ENV1"/>
<dbReference type="UniPathway" id="UPA00031">
    <property type="reaction ID" value="UER00013"/>
</dbReference>
<comment type="catalytic activity">
    <reaction evidence="7 8">
        <text>L-histidinol phosphate + H2O = L-histidinol + phosphate</text>
        <dbReference type="Rhea" id="RHEA:14465"/>
        <dbReference type="ChEBI" id="CHEBI:15377"/>
        <dbReference type="ChEBI" id="CHEBI:43474"/>
        <dbReference type="ChEBI" id="CHEBI:57699"/>
        <dbReference type="ChEBI" id="CHEBI:57980"/>
        <dbReference type="EC" id="3.1.3.15"/>
    </reaction>
</comment>
<dbReference type="GO" id="GO:0005737">
    <property type="term" value="C:cytoplasm"/>
    <property type="evidence" value="ECO:0007669"/>
    <property type="project" value="TreeGrafter"/>
</dbReference>
<evidence type="ECO:0000256" key="2">
    <source>
        <dbReference type="ARBA" id="ARBA00009152"/>
    </source>
</evidence>
<evidence type="ECO:0000313" key="11">
    <source>
        <dbReference type="Proteomes" id="UP000656813"/>
    </source>
</evidence>
<keyword evidence="6 8" id="KW-0368">Histidine biosynthesis</keyword>
<evidence type="ECO:0000256" key="8">
    <source>
        <dbReference type="RuleBase" id="RU366003"/>
    </source>
</evidence>